<name>A0A4R9AS60_9MICO</name>
<proteinExistence type="predicted"/>
<evidence type="ECO:0000313" key="2">
    <source>
        <dbReference type="Proteomes" id="UP000298154"/>
    </source>
</evidence>
<keyword evidence="2" id="KW-1185">Reference proteome</keyword>
<comment type="caution">
    <text evidence="1">The sequence shown here is derived from an EMBL/GenBank/DDBJ whole genome shotgun (WGS) entry which is preliminary data.</text>
</comment>
<dbReference type="AlphaFoldDB" id="A0A4R9AS60"/>
<accession>A0A4R9AS60</accession>
<dbReference type="OrthoDB" id="5107558at2"/>
<organism evidence="1 2">
    <name type="scientific">Cryobacterium ruanii</name>
    <dbReference type="NCBI Taxonomy" id="1259197"/>
    <lineage>
        <taxon>Bacteria</taxon>
        <taxon>Bacillati</taxon>
        <taxon>Actinomycetota</taxon>
        <taxon>Actinomycetes</taxon>
        <taxon>Micrococcales</taxon>
        <taxon>Microbacteriaceae</taxon>
        <taxon>Cryobacterium</taxon>
    </lineage>
</organism>
<evidence type="ECO:0000313" key="1">
    <source>
        <dbReference type="EMBL" id="TFD67986.1"/>
    </source>
</evidence>
<sequence length="78" mass="8719">MQLEALKESVLIGGRLPAHNARIPKAERDPASAQLAYFVTNQRKNRSSLSIEQRAALEDIPGLLWSPLDMGQQRPVIR</sequence>
<dbReference type="Proteomes" id="UP000298154">
    <property type="component" value="Unassembled WGS sequence"/>
</dbReference>
<dbReference type="EMBL" id="SOHK01000007">
    <property type="protein sequence ID" value="TFD67986.1"/>
    <property type="molecule type" value="Genomic_DNA"/>
</dbReference>
<protein>
    <recommendedName>
        <fullName evidence="3">Helicase-associated domain-containing protein</fullName>
    </recommendedName>
</protein>
<gene>
    <name evidence="1" type="ORF">E3T47_05175</name>
</gene>
<evidence type="ECO:0008006" key="3">
    <source>
        <dbReference type="Google" id="ProtNLM"/>
    </source>
</evidence>
<reference evidence="1 2" key="1">
    <citation type="submission" date="2019-03" db="EMBL/GenBank/DDBJ databases">
        <title>Genomics of glacier-inhabiting Cryobacterium strains.</title>
        <authorList>
            <person name="Liu Q."/>
            <person name="Xin Y.-H."/>
        </authorList>
    </citation>
    <scope>NUCLEOTIDE SEQUENCE [LARGE SCALE GENOMIC DNA]</scope>
    <source>
        <strain evidence="1 2">Sr36</strain>
    </source>
</reference>